<evidence type="ECO:0000256" key="1">
    <source>
        <dbReference type="ARBA" id="ARBA00022603"/>
    </source>
</evidence>
<dbReference type="AlphaFoldDB" id="A0A494V1K2"/>
<dbReference type="GO" id="GO:0032259">
    <property type="term" value="P:methylation"/>
    <property type="evidence" value="ECO:0007669"/>
    <property type="project" value="UniProtKB-KW"/>
</dbReference>
<accession>A0A494V1K2</accession>
<dbReference type="Pfam" id="PF01234">
    <property type="entry name" value="NNMT_PNMT_TEMT"/>
    <property type="match status" value="1"/>
</dbReference>
<dbReference type="SUPFAM" id="SSF53335">
    <property type="entry name" value="S-adenosyl-L-methionine-dependent methyltransferases"/>
    <property type="match status" value="1"/>
</dbReference>
<dbReference type="PROSITE" id="PS51681">
    <property type="entry name" value="SAM_MT_NNMT_PNMT_TEMT"/>
    <property type="match status" value="1"/>
</dbReference>
<keyword evidence="1" id="KW-0489">Methyltransferase</keyword>
<dbReference type="PANTHER" id="PTHR10867:SF17">
    <property type="entry name" value="NICOTINAMIDE N-METHYLTRANSFERASE"/>
    <property type="match status" value="1"/>
</dbReference>
<name>A0A494V1K2_9ACTN</name>
<dbReference type="KEGG" id="sfug:CNQ36_11460"/>
<keyword evidence="3" id="KW-0949">S-adenosyl-L-methionine</keyword>
<organism evidence="4 5">
    <name type="scientific">Streptomyces fungicidicus</name>
    <dbReference type="NCBI Taxonomy" id="68203"/>
    <lineage>
        <taxon>Bacteria</taxon>
        <taxon>Bacillati</taxon>
        <taxon>Actinomycetota</taxon>
        <taxon>Actinomycetes</taxon>
        <taxon>Kitasatosporales</taxon>
        <taxon>Streptomycetaceae</taxon>
        <taxon>Streptomyces</taxon>
    </lineage>
</organism>
<dbReference type="NCBIfam" id="NF040568">
    <property type="entry name" value="SCO2525_fam"/>
    <property type="match status" value="1"/>
</dbReference>
<dbReference type="InterPro" id="IPR029063">
    <property type="entry name" value="SAM-dependent_MTases_sf"/>
</dbReference>
<evidence type="ECO:0000313" key="5">
    <source>
        <dbReference type="Proteomes" id="UP000282170"/>
    </source>
</evidence>
<dbReference type="EMBL" id="CP023407">
    <property type="protein sequence ID" value="AYL35998.1"/>
    <property type="molecule type" value="Genomic_DNA"/>
</dbReference>
<keyword evidence="5" id="KW-1185">Reference proteome</keyword>
<protein>
    <recommendedName>
        <fullName evidence="6">Methyltransferase</fullName>
    </recommendedName>
</protein>
<dbReference type="Gene3D" id="3.40.50.150">
    <property type="entry name" value="Vaccinia Virus protein VP39"/>
    <property type="match status" value="1"/>
</dbReference>
<dbReference type="InterPro" id="IPR000940">
    <property type="entry name" value="NNMT_TEMT_trans"/>
</dbReference>
<reference evidence="4 5" key="1">
    <citation type="submission" date="2017-09" db="EMBL/GenBank/DDBJ databases">
        <authorList>
            <person name="Zhang H."/>
            <person name="Hu S."/>
            <person name="Xu J."/>
            <person name="He Z."/>
        </authorList>
    </citation>
    <scope>NUCLEOTIDE SEQUENCE [LARGE SCALE GENOMIC DNA]</scope>
    <source>
        <strain evidence="4 5">TXX3120</strain>
    </source>
</reference>
<evidence type="ECO:0000256" key="2">
    <source>
        <dbReference type="ARBA" id="ARBA00022679"/>
    </source>
</evidence>
<keyword evidence="2" id="KW-0808">Transferase</keyword>
<evidence type="ECO:0000313" key="4">
    <source>
        <dbReference type="EMBL" id="AYL35998.1"/>
    </source>
</evidence>
<dbReference type="Proteomes" id="UP000282170">
    <property type="component" value="Chromosome"/>
</dbReference>
<dbReference type="GO" id="GO:0008168">
    <property type="term" value="F:methyltransferase activity"/>
    <property type="evidence" value="ECO:0007669"/>
    <property type="project" value="UniProtKB-KW"/>
</dbReference>
<proteinExistence type="predicted"/>
<evidence type="ECO:0008006" key="6">
    <source>
        <dbReference type="Google" id="ProtNLM"/>
    </source>
</evidence>
<sequence>MELGRVMMDRNADAPWSKFDPEVYVDLNYRTPLEVDLLIVGLMRDYFSRCFERGVPPSVRGVDVGAGANLYPALSMLPWCEKILLLEYATPNVEYLEKQASGGGYDMAWDAFWDVLREAPAYRDVEPRSRFGEIVRVERANLLDLDGQRRWDIGTMFFVADSMSECPDEFRRGVRCFMDVLNEGAPFAAAFMKESLGYQVGEHRYPAYRVNVDTVRESLEPFGADLEIHDLHHMVRPGHEGMILALGRRNSAIATP</sequence>
<evidence type="ECO:0000256" key="3">
    <source>
        <dbReference type="ARBA" id="ARBA00022691"/>
    </source>
</evidence>
<dbReference type="PANTHER" id="PTHR10867">
    <property type="entry name" value="NNMT/PNMT/TEMT FAMILY MEMBER"/>
    <property type="match status" value="1"/>
</dbReference>
<gene>
    <name evidence="4" type="ORF">CNQ36_11460</name>
</gene>